<keyword evidence="4" id="KW-0159">Chromosome partition</keyword>
<dbReference type="Proteomes" id="UP001595916">
    <property type="component" value="Unassembled WGS sequence"/>
</dbReference>
<dbReference type="Pfam" id="PF00589">
    <property type="entry name" value="Phage_integrase"/>
    <property type="match status" value="1"/>
</dbReference>
<evidence type="ECO:0000256" key="10">
    <source>
        <dbReference type="SAM" id="Phobius"/>
    </source>
</evidence>
<keyword evidence="10" id="KW-0472">Membrane</keyword>
<dbReference type="SUPFAM" id="SSF56349">
    <property type="entry name" value="DNA breaking-rejoining enzymes"/>
    <property type="match status" value="1"/>
</dbReference>
<keyword evidence="10" id="KW-1133">Transmembrane helix</keyword>
<dbReference type="InterPro" id="IPR013762">
    <property type="entry name" value="Integrase-like_cat_sf"/>
</dbReference>
<dbReference type="InterPro" id="IPR050090">
    <property type="entry name" value="Tyrosine_recombinase_XerCD"/>
</dbReference>
<dbReference type="PROSITE" id="PS51900">
    <property type="entry name" value="CB"/>
    <property type="match status" value="1"/>
</dbReference>
<accession>A0ABV9QLR1</accession>
<name>A0ABV9QLR1_9FIRM</name>
<evidence type="ECO:0000256" key="8">
    <source>
        <dbReference type="ARBA" id="ARBA00023306"/>
    </source>
</evidence>
<dbReference type="PANTHER" id="PTHR30349:SF77">
    <property type="entry name" value="TYROSINE RECOMBINASE XERC"/>
    <property type="match status" value="1"/>
</dbReference>
<keyword evidence="2" id="KW-0963">Cytoplasm</keyword>
<dbReference type="InterPro" id="IPR002104">
    <property type="entry name" value="Integrase_catalytic"/>
</dbReference>
<organism evidence="13 14">
    <name type="scientific">Filifactor villosus</name>
    <dbReference type="NCBI Taxonomy" id="29374"/>
    <lineage>
        <taxon>Bacteria</taxon>
        <taxon>Bacillati</taxon>
        <taxon>Bacillota</taxon>
        <taxon>Clostridia</taxon>
        <taxon>Peptostreptococcales</taxon>
        <taxon>Filifactoraceae</taxon>
        <taxon>Filifactor</taxon>
    </lineage>
</organism>
<proteinExistence type="predicted"/>
<keyword evidence="6 9" id="KW-0238">DNA-binding</keyword>
<keyword evidence="14" id="KW-1185">Reference proteome</keyword>
<evidence type="ECO:0000256" key="1">
    <source>
        <dbReference type="ARBA" id="ARBA00004496"/>
    </source>
</evidence>
<dbReference type="InterPro" id="IPR044068">
    <property type="entry name" value="CB"/>
</dbReference>
<dbReference type="PROSITE" id="PS51898">
    <property type="entry name" value="TYR_RECOMBINASE"/>
    <property type="match status" value="1"/>
</dbReference>
<comment type="caution">
    <text evidence="13">The sequence shown here is derived from an EMBL/GenBank/DDBJ whole genome shotgun (WGS) entry which is preliminary data.</text>
</comment>
<evidence type="ECO:0000313" key="14">
    <source>
        <dbReference type="Proteomes" id="UP001595916"/>
    </source>
</evidence>
<evidence type="ECO:0000256" key="6">
    <source>
        <dbReference type="ARBA" id="ARBA00023125"/>
    </source>
</evidence>
<dbReference type="InterPro" id="IPR011010">
    <property type="entry name" value="DNA_brk_join_enz"/>
</dbReference>
<evidence type="ECO:0000256" key="7">
    <source>
        <dbReference type="ARBA" id="ARBA00023172"/>
    </source>
</evidence>
<evidence type="ECO:0000259" key="11">
    <source>
        <dbReference type="PROSITE" id="PS51898"/>
    </source>
</evidence>
<sequence>MKFNTKSGKPKNILVKEHQLELDCKELEKKMPPFMFDYFIFLIGSVSVATRYAYLRDIYFFFEFLIEKNYVKCDTVSEITIDMMKKIRSRDVNYFIGEHCRRYVKVQDGIETTYENDTRALSRKKSSLISLFKFLYRNNQLSENITDGFNPIKLPKLNPDAIKRLSIEETNQLIRVVNMGIGLTKKEYEFWQKTRYRDKAIIMIFVVLGLRLSELEHLNISSFNMKRKEFIAFRKRGKEVIMPYNTQVEKAVLEYINQERNQIALQDEGDPLFLSLQGKRLTGRQIREIIKKYTSIVLGTSHEKGFSPHKLRATLASSLIESGHSIYDVKNLLDHDNVTTTQIYAAHRKNAKKNLIESMDYLEDE</sequence>
<keyword evidence="8" id="KW-0131">Cell cycle</keyword>
<dbReference type="Gene3D" id="1.10.443.10">
    <property type="entry name" value="Intergrase catalytic core"/>
    <property type="match status" value="1"/>
</dbReference>
<evidence type="ECO:0000259" key="12">
    <source>
        <dbReference type="PROSITE" id="PS51900"/>
    </source>
</evidence>
<evidence type="ECO:0000256" key="2">
    <source>
        <dbReference type="ARBA" id="ARBA00022490"/>
    </source>
</evidence>
<evidence type="ECO:0000256" key="5">
    <source>
        <dbReference type="ARBA" id="ARBA00022908"/>
    </source>
</evidence>
<dbReference type="InterPro" id="IPR010998">
    <property type="entry name" value="Integrase_recombinase_N"/>
</dbReference>
<evidence type="ECO:0000256" key="4">
    <source>
        <dbReference type="ARBA" id="ARBA00022829"/>
    </source>
</evidence>
<keyword evidence="3" id="KW-0132">Cell division</keyword>
<feature type="domain" description="Core-binding (CB)" evidence="12">
    <location>
        <begin position="29"/>
        <end position="136"/>
    </location>
</feature>
<feature type="domain" description="Tyr recombinase" evidence="11">
    <location>
        <begin position="160"/>
        <end position="360"/>
    </location>
</feature>
<keyword evidence="5" id="KW-0229">DNA integration</keyword>
<keyword evidence="7" id="KW-0233">DNA recombination</keyword>
<dbReference type="EMBL" id="JBHSHL010000014">
    <property type="protein sequence ID" value="MFC4804326.1"/>
    <property type="molecule type" value="Genomic_DNA"/>
</dbReference>
<dbReference type="RefSeq" id="WP_379787832.1">
    <property type="nucleotide sequence ID" value="NZ_JBHSHL010000014.1"/>
</dbReference>
<protein>
    <submittedName>
        <fullName evidence="13">Tyrosine-type recombinase/integrase</fullName>
    </submittedName>
</protein>
<reference evidence="14" key="1">
    <citation type="journal article" date="2019" name="Int. J. Syst. Evol. Microbiol.">
        <title>The Global Catalogue of Microorganisms (GCM) 10K type strain sequencing project: providing services to taxonomists for standard genome sequencing and annotation.</title>
        <authorList>
            <consortium name="The Broad Institute Genomics Platform"/>
            <consortium name="The Broad Institute Genome Sequencing Center for Infectious Disease"/>
            <person name="Wu L."/>
            <person name="Ma J."/>
        </authorList>
    </citation>
    <scope>NUCLEOTIDE SEQUENCE [LARGE SCALE GENOMIC DNA]</scope>
    <source>
        <strain evidence="14">CCUG 46385</strain>
    </source>
</reference>
<comment type="subcellular location">
    <subcellularLocation>
        <location evidence="1">Cytoplasm</location>
    </subcellularLocation>
</comment>
<evidence type="ECO:0000256" key="9">
    <source>
        <dbReference type="PROSITE-ProRule" id="PRU01248"/>
    </source>
</evidence>
<dbReference type="Gene3D" id="1.10.150.130">
    <property type="match status" value="1"/>
</dbReference>
<keyword evidence="10" id="KW-0812">Transmembrane</keyword>
<feature type="transmembrane region" description="Helical" evidence="10">
    <location>
        <begin position="35"/>
        <end position="54"/>
    </location>
</feature>
<dbReference type="PANTHER" id="PTHR30349">
    <property type="entry name" value="PHAGE INTEGRASE-RELATED"/>
    <property type="match status" value="1"/>
</dbReference>
<evidence type="ECO:0000313" key="13">
    <source>
        <dbReference type="EMBL" id="MFC4804326.1"/>
    </source>
</evidence>
<evidence type="ECO:0000256" key="3">
    <source>
        <dbReference type="ARBA" id="ARBA00022618"/>
    </source>
</evidence>
<gene>
    <name evidence="13" type="ORF">ACFO4R_04450</name>
</gene>